<accession>A0A4W2C1W9</accession>
<dbReference type="Ensembl" id="ENSBIXT00000003294.1">
    <property type="protein sequence ID" value="ENSBIXP00000006673.1"/>
    <property type="gene ID" value="ENSBIXG00000012774.1"/>
</dbReference>
<feature type="region of interest" description="Disordered" evidence="1">
    <location>
        <begin position="38"/>
        <end position="57"/>
    </location>
</feature>
<reference evidence="3" key="3">
    <citation type="submission" date="2025-09" db="UniProtKB">
        <authorList>
            <consortium name="Ensembl"/>
        </authorList>
    </citation>
    <scope>IDENTIFICATION</scope>
</reference>
<dbReference type="Pfam" id="PF06623">
    <property type="entry name" value="MHC_I_C"/>
    <property type="match status" value="1"/>
</dbReference>
<evidence type="ECO:0000259" key="2">
    <source>
        <dbReference type="PROSITE" id="PS50835"/>
    </source>
</evidence>
<dbReference type="PROSITE" id="PS50835">
    <property type="entry name" value="IG_LIKE"/>
    <property type="match status" value="1"/>
</dbReference>
<dbReference type="InterPro" id="IPR010579">
    <property type="entry name" value="MHC_I_a_C"/>
</dbReference>
<proteinExistence type="predicted"/>
<feature type="domain" description="Ig-like" evidence="2">
    <location>
        <begin position="1"/>
        <end position="57"/>
    </location>
</feature>
<keyword evidence="4" id="KW-1185">Reference proteome</keyword>
<dbReference type="GO" id="GO:0019882">
    <property type="term" value="P:antigen processing and presentation"/>
    <property type="evidence" value="ECO:0007669"/>
    <property type="project" value="InterPro"/>
</dbReference>
<dbReference type="AlphaFoldDB" id="A0A4W2C1W9"/>
<dbReference type="InterPro" id="IPR036179">
    <property type="entry name" value="Ig-like_dom_sf"/>
</dbReference>
<reference evidence="3" key="2">
    <citation type="submission" date="2025-08" db="UniProtKB">
        <authorList>
            <consortium name="Ensembl"/>
        </authorList>
    </citation>
    <scope>IDENTIFICATION</scope>
</reference>
<dbReference type="SUPFAM" id="SSF48726">
    <property type="entry name" value="Immunoglobulin"/>
    <property type="match status" value="1"/>
</dbReference>
<evidence type="ECO:0000256" key="1">
    <source>
        <dbReference type="SAM" id="MobiDB-lite"/>
    </source>
</evidence>
<protein>
    <recommendedName>
        <fullName evidence="2">Ig-like domain-containing protein</fullName>
    </recommendedName>
</protein>
<feature type="compositionally biased region" description="Low complexity" evidence="1">
    <location>
        <begin position="38"/>
        <end position="51"/>
    </location>
</feature>
<dbReference type="InterPro" id="IPR013783">
    <property type="entry name" value="Ig-like_fold"/>
</dbReference>
<name>A0A4W2C1W9_BOBOX</name>
<dbReference type="Proteomes" id="UP000314981">
    <property type="component" value="Chromosome 23"/>
</dbReference>
<dbReference type="GO" id="GO:0006955">
    <property type="term" value="P:immune response"/>
    <property type="evidence" value="ECO:0007669"/>
    <property type="project" value="InterPro"/>
</dbReference>
<evidence type="ECO:0000313" key="3">
    <source>
        <dbReference type="Ensembl" id="ENSBIXP00000006673.1"/>
    </source>
</evidence>
<organism evidence="3 4">
    <name type="scientific">Bos indicus x Bos taurus</name>
    <name type="common">Hybrid cattle</name>
    <dbReference type="NCBI Taxonomy" id="30522"/>
    <lineage>
        <taxon>Eukaryota</taxon>
        <taxon>Metazoa</taxon>
        <taxon>Chordata</taxon>
        <taxon>Craniata</taxon>
        <taxon>Vertebrata</taxon>
        <taxon>Euteleostomi</taxon>
        <taxon>Mammalia</taxon>
        <taxon>Eutheria</taxon>
        <taxon>Laurasiatheria</taxon>
        <taxon>Artiodactyla</taxon>
        <taxon>Ruminantia</taxon>
        <taxon>Pecora</taxon>
        <taxon>Bovidae</taxon>
        <taxon>Bovinae</taxon>
        <taxon>Bos</taxon>
    </lineage>
</organism>
<dbReference type="PROSITE" id="PS00290">
    <property type="entry name" value="IG_MHC"/>
    <property type="match status" value="1"/>
</dbReference>
<dbReference type="Gene3D" id="2.60.40.10">
    <property type="entry name" value="Immunoglobulins"/>
    <property type="match status" value="1"/>
</dbReference>
<dbReference type="InterPro" id="IPR007110">
    <property type="entry name" value="Ig-like_dom"/>
</dbReference>
<sequence length="57" mass="6173">ALVVPSGEEQRYTCHVQHEGLQEPLSLRWSQTGRGYTQAASSDSAQGSDVSLMVPKV</sequence>
<dbReference type="InterPro" id="IPR003006">
    <property type="entry name" value="Ig/MHC_CS"/>
</dbReference>
<reference evidence="3 4" key="1">
    <citation type="submission" date="2018-11" db="EMBL/GenBank/DDBJ databases">
        <title>Haplotype-resolved cattle genomes.</title>
        <authorList>
            <person name="Low W.Y."/>
            <person name="Tearle R."/>
            <person name="Bickhart D.M."/>
            <person name="Rosen B.D."/>
            <person name="Koren S."/>
            <person name="Rhie A."/>
            <person name="Hiendleder S."/>
            <person name="Phillippy A.M."/>
            <person name="Smith T.P.L."/>
            <person name="Williams J.L."/>
        </authorList>
    </citation>
    <scope>NUCLEOTIDE SEQUENCE [LARGE SCALE GENOMIC DNA]</scope>
</reference>
<evidence type="ECO:0000313" key="4">
    <source>
        <dbReference type="Proteomes" id="UP000314981"/>
    </source>
</evidence>